<gene>
    <name evidence="3" type="ORF">CDV31_013135</name>
</gene>
<feature type="domain" description="Cellulose-binding Sde182 nucleoside hydrolase-like" evidence="1">
    <location>
        <begin position="17"/>
        <end position="278"/>
    </location>
</feature>
<dbReference type="InterPro" id="IPR011483">
    <property type="entry name" value="Sde182_NH-like"/>
</dbReference>
<comment type="caution">
    <text evidence="3">The sequence shown here is derived from an EMBL/GenBank/DDBJ whole genome shotgun (WGS) entry which is preliminary data.</text>
</comment>
<feature type="domain" description="Cellulose-binding Sde182 C-terminal" evidence="2">
    <location>
        <begin position="363"/>
        <end position="483"/>
    </location>
</feature>
<protein>
    <submittedName>
        <fullName evidence="3">Uncharacterized protein</fullName>
    </submittedName>
</protein>
<dbReference type="Gene3D" id="3.90.245.10">
    <property type="entry name" value="Ribonucleoside hydrolase-like"/>
    <property type="match status" value="1"/>
</dbReference>
<name>A0A428T5C3_9HYPO</name>
<evidence type="ECO:0000259" key="1">
    <source>
        <dbReference type="Pfam" id="PF07632"/>
    </source>
</evidence>
<sequence>MSVPNLELLASYPSRPRIFVLTDITNEPDDQESLVRYLLYFNEFDTQGLCATTSAWLPSQVAPHVIRKVLKAYGLVVGNLNKHVHPRYPYPSEEDLSQLVTQGLPVYGKEALVQPRSEGAQRLVQRLAESSLPLWVLIWGGSNVLAEALDMIRKTRPSAEAAQLRSRLRVYAISDQDDTGDWIRTSFPDVFYIVSIHGFGCFDLAAWQGIGLRGAPGYEDAKIDKEWLAENIQISPLGAAYPTMDWAMEGDTPTFLYLIQNGLGSSERLDVGSWGGRYRAITVGSSVYGDVVDKVVGNDGKSYVNQKAPVYLWRDHYQDEFAARMRWTLTPDFWAASHPPVPAINGMTGTDFIRVQAKEGDEFTFDASESYDPDHPADCSNLEFQWYQYAGPTTRHPSGGDFVPRCGIYPMSKSDAQEIVAFNDAGFENDVLGKQVRVTVPNAASMTHWVPRTGITQIEYHIVLQVSSKATFPIRRYKRIVIEAPLPPPECTGCHFCAAQGKGAFEEE</sequence>
<dbReference type="InterPro" id="IPR036452">
    <property type="entry name" value="Ribo_hydro-like"/>
</dbReference>
<organism evidence="3 4">
    <name type="scientific">Fusarium ambrosium</name>
    <dbReference type="NCBI Taxonomy" id="131363"/>
    <lineage>
        <taxon>Eukaryota</taxon>
        <taxon>Fungi</taxon>
        <taxon>Dikarya</taxon>
        <taxon>Ascomycota</taxon>
        <taxon>Pezizomycotina</taxon>
        <taxon>Sordariomycetes</taxon>
        <taxon>Hypocreomycetidae</taxon>
        <taxon>Hypocreales</taxon>
        <taxon>Nectriaceae</taxon>
        <taxon>Fusarium</taxon>
        <taxon>Fusarium solani species complex</taxon>
    </lineage>
</organism>
<dbReference type="Gene3D" id="2.60.40.10">
    <property type="entry name" value="Immunoglobulins"/>
    <property type="match status" value="1"/>
</dbReference>
<evidence type="ECO:0000313" key="4">
    <source>
        <dbReference type="Proteomes" id="UP000288429"/>
    </source>
</evidence>
<dbReference type="GO" id="GO:0016799">
    <property type="term" value="F:hydrolase activity, hydrolyzing N-glycosyl compounds"/>
    <property type="evidence" value="ECO:0007669"/>
    <property type="project" value="InterPro"/>
</dbReference>
<evidence type="ECO:0000259" key="2">
    <source>
        <dbReference type="Pfam" id="PF21027"/>
    </source>
</evidence>
<dbReference type="InterPro" id="IPR048527">
    <property type="entry name" value="Sde182_C"/>
</dbReference>
<dbReference type="Pfam" id="PF07632">
    <property type="entry name" value="Sde182_NH-like"/>
    <property type="match status" value="1"/>
</dbReference>
<dbReference type="Pfam" id="PF21027">
    <property type="entry name" value="Sde0182_C"/>
    <property type="match status" value="1"/>
</dbReference>
<dbReference type="EMBL" id="NIZV01000259">
    <property type="protein sequence ID" value="RSL97227.1"/>
    <property type="molecule type" value="Genomic_DNA"/>
</dbReference>
<evidence type="ECO:0000313" key="3">
    <source>
        <dbReference type="EMBL" id="RSL97227.1"/>
    </source>
</evidence>
<reference evidence="3 4" key="1">
    <citation type="submission" date="2017-06" db="EMBL/GenBank/DDBJ databases">
        <title>Cmopartive genomic analysis of Ambrosia Fusariam Clade fungi.</title>
        <authorList>
            <person name="Stajich J.E."/>
            <person name="Carrillo J."/>
            <person name="Kijimoto T."/>
            <person name="Eskalen A."/>
            <person name="O'Donnell K."/>
            <person name="Kasson M."/>
        </authorList>
    </citation>
    <scope>NUCLEOTIDE SEQUENCE [LARGE SCALE GENOMIC DNA]</scope>
    <source>
        <strain evidence="3 4">NRRL 20438</strain>
    </source>
</reference>
<proteinExistence type="predicted"/>
<accession>A0A428T5C3</accession>
<keyword evidence="4" id="KW-1185">Reference proteome</keyword>
<dbReference type="Proteomes" id="UP000288429">
    <property type="component" value="Unassembled WGS sequence"/>
</dbReference>
<dbReference type="InterPro" id="IPR013783">
    <property type="entry name" value="Ig-like_fold"/>
</dbReference>
<dbReference type="AlphaFoldDB" id="A0A428T5C3"/>